<comment type="caution">
    <text evidence="1">The sequence shown here is derived from an EMBL/GenBank/DDBJ whole genome shotgun (WGS) entry which is preliminary data.</text>
</comment>
<dbReference type="Proteomes" id="UP001595912">
    <property type="component" value="Unassembled WGS sequence"/>
</dbReference>
<proteinExistence type="predicted"/>
<reference evidence="2" key="1">
    <citation type="journal article" date="2019" name="Int. J. Syst. Evol. Microbiol.">
        <title>The Global Catalogue of Microorganisms (GCM) 10K type strain sequencing project: providing services to taxonomists for standard genome sequencing and annotation.</title>
        <authorList>
            <consortium name="The Broad Institute Genomics Platform"/>
            <consortium name="The Broad Institute Genome Sequencing Center for Infectious Disease"/>
            <person name="Wu L."/>
            <person name="Ma J."/>
        </authorList>
    </citation>
    <scope>NUCLEOTIDE SEQUENCE [LARGE SCALE GENOMIC DNA]</scope>
    <source>
        <strain evidence="2">CGMCC 4.7152</strain>
    </source>
</reference>
<name>A0ABV9WE95_9ACTN</name>
<keyword evidence="2" id="KW-1185">Reference proteome</keyword>
<organism evidence="1 2">
    <name type="scientific">Dactylosporangium cerinum</name>
    <dbReference type="NCBI Taxonomy" id="1434730"/>
    <lineage>
        <taxon>Bacteria</taxon>
        <taxon>Bacillati</taxon>
        <taxon>Actinomycetota</taxon>
        <taxon>Actinomycetes</taxon>
        <taxon>Micromonosporales</taxon>
        <taxon>Micromonosporaceae</taxon>
        <taxon>Dactylosporangium</taxon>
    </lineage>
</organism>
<evidence type="ECO:0000313" key="2">
    <source>
        <dbReference type="Proteomes" id="UP001595912"/>
    </source>
</evidence>
<sequence>MGDDVRHREKWRLALNMLDGMIEQWGPAKPPAVSDCGYSDCSNGGLVALVVACVMRLRRAPPQRQGRARVRGAWSAARGSVVPPRRTGA</sequence>
<dbReference type="EMBL" id="JBHSIU010000108">
    <property type="protein sequence ID" value="MFC5006763.1"/>
    <property type="molecule type" value="Genomic_DNA"/>
</dbReference>
<dbReference type="RefSeq" id="WP_380127437.1">
    <property type="nucleotide sequence ID" value="NZ_JBHSIU010000108.1"/>
</dbReference>
<accession>A0ABV9WE95</accession>
<gene>
    <name evidence="1" type="ORF">ACFPIJ_54255</name>
</gene>
<evidence type="ECO:0000313" key="1">
    <source>
        <dbReference type="EMBL" id="MFC5006763.1"/>
    </source>
</evidence>
<protein>
    <submittedName>
        <fullName evidence="1">Uncharacterized protein</fullName>
    </submittedName>
</protein>